<protein>
    <recommendedName>
        <fullName evidence="3">Pyridoxamine 5'-phosphate oxidase N-terminal domain-containing protein</fullName>
    </recommendedName>
</protein>
<evidence type="ECO:0000313" key="4">
    <source>
        <dbReference type="EMBL" id="CAD29624.1"/>
    </source>
</evidence>
<dbReference type="EMBL" id="AJ441123">
    <property type="protein sequence ID" value="CAD29624.1"/>
    <property type="molecule type" value="Genomic_DNA"/>
</dbReference>
<reference evidence="4" key="1">
    <citation type="submission" date="2002-04" db="EMBL/GenBank/DDBJ databases">
        <title>Streptomyces olivaceoviridis harbours a phosphotransferase system which mediates phosphoenolpyruvate-dependent,specific uptake of N-acetylglucosamine and facilitates xylose diffusion.</title>
        <authorList>
            <person name="Wang F."/>
            <person name="Xiao X."/>
            <person name="Saito A."/>
            <person name="Schrempf H."/>
        </authorList>
    </citation>
    <scope>NUCLEOTIDE SEQUENCE</scope>
</reference>
<dbReference type="PANTHER" id="PTHR35176">
    <property type="entry name" value="HEME OXYGENASE HI_0854-RELATED"/>
    <property type="match status" value="1"/>
</dbReference>
<dbReference type="Pfam" id="PF01243">
    <property type="entry name" value="PNPOx_N"/>
    <property type="match status" value="1"/>
</dbReference>
<feature type="region of interest" description="Disordered" evidence="2">
    <location>
        <begin position="163"/>
        <end position="194"/>
    </location>
</feature>
<dbReference type="InterPro" id="IPR011576">
    <property type="entry name" value="Pyridox_Oxase_N"/>
</dbReference>
<evidence type="ECO:0000256" key="2">
    <source>
        <dbReference type="SAM" id="MobiDB-lite"/>
    </source>
</evidence>
<dbReference type="InterPro" id="IPR019920">
    <property type="entry name" value="F420-binding_dom_put"/>
</dbReference>
<evidence type="ECO:0000256" key="1">
    <source>
        <dbReference type="ARBA" id="ARBA00023002"/>
    </source>
</evidence>
<sequence length="272" mass="29774">MTAPFDPRALLAGSRLGVLATIKSDGRPQLSPVLPHYDESADVIRVSTYAGAAKVANLRRDPRATLEVTGSDGMSWATAEGVATLTGPGTDPDGPEVDALVHYYRAAAGEHPDWDEYRAVMVAERRVLITMTVDHSFVDWSVRTSRARDRAARSMRSRVRTASPYWSRSRASSRRSRRRAVAVRPESRAHSASATAVRTSCRRRLVDCFAAVPRNDARAWYGSRYVSPRCRMQADHFLTAALNASSAVTCRCRSAGSAPVITSARNQADRSP</sequence>
<dbReference type="SUPFAM" id="SSF50475">
    <property type="entry name" value="FMN-binding split barrel"/>
    <property type="match status" value="1"/>
</dbReference>
<dbReference type="Gene3D" id="2.30.110.10">
    <property type="entry name" value="Electron Transport, Fmn-binding Protein, Chain A"/>
    <property type="match status" value="1"/>
</dbReference>
<accession>Q8GBT5</accession>
<dbReference type="PANTHER" id="PTHR35176:SF2">
    <property type="entry name" value="F420H(2)-DEPENDENT REDUCTASE RV1155"/>
    <property type="match status" value="1"/>
</dbReference>
<feature type="domain" description="Pyridoxamine 5'-phosphate oxidase N-terminal" evidence="3">
    <location>
        <begin position="8"/>
        <end position="122"/>
    </location>
</feature>
<keyword evidence="1" id="KW-0560">Oxidoreductase</keyword>
<feature type="compositionally biased region" description="Basic residues" evidence="2">
    <location>
        <begin position="171"/>
        <end position="181"/>
    </location>
</feature>
<dbReference type="GO" id="GO:0016627">
    <property type="term" value="F:oxidoreductase activity, acting on the CH-CH group of donors"/>
    <property type="evidence" value="ECO:0007669"/>
    <property type="project" value="TreeGrafter"/>
</dbReference>
<name>Q8GBT5_STROI</name>
<dbReference type="NCBIfam" id="TIGR03618">
    <property type="entry name" value="Rv1155_F420"/>
    <property type="match status" value="1"/>
</dbReference>
<organism evidence="4">
    <name type="scientific">Streptomyces olivaceoviridis</name>
    <name type="common">Streptomyces corchorusii</name>
    <dbReference type="NCBI Taxonomy" id="1921"/>
    <lineage>
        <taxon>Bacteria</taxon>
        <taxon>Bacillati</taxon>
        <taxon>Actinomycetota</taxon>
        <taxon>Actinomycetes</taxon>
        <taxon>Kitasatosporales</taxon>
        <taxon>Streptomycetaceae</taxon>
        <taxon>Streptomyces</taxon>
    </lineage>
</organism>
<evidence type="ECO:0000259" key="3">
    <source>
        <dbReference type="Pfam" id="PF01243"/>
    </source>
</evidence>
<dbReference type="GO" id="GO:0070967">
    <property type="term" value="F:coenzyme F420 binding"/>
    <property type="evidence" value="ECO:0007669"/>
    <property type="project" value="TreeGrafter"/>
</dbReference>
<dbReference type="AlphaFoldDB" id="Q8GBT5"/>
<dbReference type="InterPro" id="IPR052019">
    <property type="entry name" value="F420H2_bilvrd_red/Heme_oxyg"/>
</dbReference>
<dbReference type="InterPro" id="IPR012349">
    <property type="entry name" value="Split_barrel_FMN-bd"/>
</dbReference>
<dbReference type="GO" id="GO:0005829">
    <property type="term" value="C:cytosol"/>
    <property type="evidence" value="ECO:0007669"/>
    <property type="project" value="TreeGrafter"/>
</dbReference>
<proteinExistence type="predicted"/>